<dbReference type="InParanoid" id="A0A409Y2S9"/>
<dbReference type="Proteomes" id="UP000284706">
    <property type="component" value="Unassembled WGS sequence"/>
</dbReference>
<organism evidence="2 3">
    <name type="scientific">Gymnopilus dilepis</name>
    <dbReference type="NCBI Taxonomy" id="231916"/>
    <lineage>
        <taxon>Eukaryota</taxon>
        <taxon>Fungi</taxon>
        <taxon>Dikarya</taxon>
        <taxon>Basidiomycota</taxon>
        <taxon>Agaricomycotina</taxon>
        <taxon>Agaricomycetes</taxon>
        <taxon>Agaricomycetidae</taxon>
        <taxon>Agaricales</taxon>
        <taxon>Agaricineae</taxon>
        <taxon>Hymenogastraceae</taxon>
        <taxon>Gymnopilus</taxon>
    </lineage>
</organism>
<gene>
    <name evidence="2" type="ORF">CVT26_006681</name>
</gene>
<sequence length="879" mass="101182">MRYCVGRIDDPLDFLPFCHLLGPHIQQDPDDDEMVGNTTTVQTLQERADEFEVGRLLLHGVTCTVDETGHDHVESLEKPNTLASGLDAENSGEAQNGATAGAQVIEATLVVNFDAFVEERSGAHPRKVAPDEPGKIPDVFIELSAPSKPELFSQKTNAVLTEHIRFRNRADDSEALDSSVIPIKSFDLRRVELVVQNREKQTHSTISLSDSPFTTPCLSYRSTEWNFVFNTWLLKDRADVREIYDVVRGSSLRGLGKFTGSGLGGIIWGETLADFFHATAKQPWSFSGNYSSSFLFNWVRAQNTNIPFSIRRLMSSAEREDRPRPVPVYDIEKLILESEAWIRENEAVYWTGPQMADMEIKAKEGEPWELPKSWPPKDAFSPSAYPRPWPLEPFKKQFWEPSEEFGSYIRLPKLQQYIPQHLLPETLFVHDPYEVLHATAYWSGKMPWTERDDIVRVYKLQHEEKKSTREAQDLESYEEDIVRVQSVIDAFLAEPHSRTERPQGMLYQPEPHIPITLGPCKPPIYIVFPPKPPQPPAKVAHLYVSPAARLGTGHHSYVFRVELEVPRSLLVSEEICRECVVQDVKQILEEEDGAAGERRDARWDDLSGRYTLKLQGPPPRRVMLGDEEYQVTADDHKVEVVYEGPYRAIQTRVGYQNLERAPYCEHLRKELIHPLTTKVQVAAKISMEGDDHLDYEAKNYRTFPKEFFEHYNGFNLVEPLTQPTTVGAIVPQFYGHYVLDQDDERNQEWKGRYLSPILLLEDCGVSIDPDTICIDDERECVALFYRLHKAGYYHGSAYRRNIVRQPGLLKNHPVMRHSREKGSESTKFSIGCERSQWSYRLIDFGRTRHETDPEDDDFWECLSYEKDKMSRWRRNHTLS</sequence>
<protein>
    <submittedName>
        <fullName evidence="2">Uncharacterized protein</fullName>
    </submittedName>
</protein>
<comment type="caution">
    <text evidence="2">The sequence shown here is derived from an EMBL/GenBank/DDBJ whole genome shotgun (WGS) entry which is preliminary data.</text>
</comment>
<reference evidence="2 3" key="1">
    <citation type="journal article" date="2018" name="Evol. Lett.">
        <title>Horizontal gene cluster transfer increased hallucinogenic mushroom diversity.</title>
        <authorList>
            <person name="Reynolds H.T."/>
            <person name="Vijayakumar V."/>
            <person name="Gluck-Thaler E."/>
            <person name="Korotkin H.B."/>
            <person name="Matheny P.B."/>
            <person name="Slot J.C."/>
        </authorList>
    </citation>
    <scope>NUCLEOTIDE SEQUENCE [LARGE SCALE GENOMIC DNA]</scope>
    <source>
        <strain evidence="2 3">SRW20</strain>
    </source>
</reference>
<keyword evidence="3" id="KW-1185">Reference proteome</keyword>
<proteinExistence type="predicted"/>
<dbReference type="EMBL" id="NHYE01001269">
    <property type="protein sequence ID" value="PPQ97288.1"/>
    <property type="molecule type" value="Genomic_DNA"/>
</dbReference>
<feature type="coiled-coil region" evidence="1">
    <location>
        <begin position="460"/>
        <end position="494"/>
    </location>
</feature>
<dbReference type="OrthoDB" id="5327923at2759"/>
<dbReference type="AlphaFoldDB" id="A0A409Y2S9"/>
<keyword evidence="1" id="KW-0175">Coiled coil</keyword>
<accession>A0A409Y2S9</accession>
<evidence type="ECO:0000313" key="3">
    <source>
        <dbReference type="Proteomes" id="UP000284706"/>
    </source>
</evidence>
<name>A0A409Y2S9_9AGAR</name>
<evidence type="ECO:0000256" key="1">
    <source>
        <dbReference type="SAM" id="Coils"/>
    </source>
</evidence>
<evidence type="ECO:0000313" key="2">
    <source>
        <dbReference type="EMBL" id="PPQ97288.1"/>
    </source>
</evidence>